<reference evidence="2 3" key="1">
    <citation type="submission" date="2018-11" db="EMBL/GenBank/DDBJ databases">
        <authorList>
            <person name="Zhou Z."/>
            <person name="Wang G."/>
        </authorList>
    </citation>
    <scope>NUCLEOTIDE SEQUENCE [LARGE SCALE GENOMIC DNA]</scope>
    <source>
        <strain evidence="2 3">KCTC52004</strain>
    </source>
</reference>
<dbReference type="EMBL" id="RQJO01000011">
    <property type="protein sequence ID" value="RRA99867.1"/>
    <property type="molecule type" value="Genomic_DNA"/>
</dbReference>
<proteinExistence type="predicted"/>
<gene>
    <name evidence="2" type="ORF">EHT25_24860</name>
</gene>
<keyword evidence="1" id="KW-0732">Signal</keyword>
<evidence type="ECO:0008006" key="4">
    <source>
        <dbReference type="Google" id="ProtNLM"/>
    </source>
</evidence>
<dbReference type="Proteomes" id="UP000271925">
    <property type="component" value="Unassembled WGS sequence"/>
</dbReference>
<evidence type="ECO:0000313" key="3">
    <source>
        <dbReference type="Proteomes" id="UP000271925"/>
    </source>
</evidence>
<dbReference type="PROSITE" id="PS51257">
    <property type="entry name" value="PROKAR_LIPOPROTEIN"/>
    <property type="match status" value="1"/>
</dbReference>
<evidence type="ECO:0000313" key="2">
    <source>
        <dbReference type="EMBL" id="RRA99867.1"/>
    </source>
</evidence>
<evidence type="ECO:0000256" key="1">
    <source>
        <dbReference type="SAM" id="SignalP"/>
    </source>
</evidence>
<comment type="caution">
    <text evidence="2">The sequence shown here is derived from an EMBL/GenBank/DDBJ whole genome shotgun (WGS) entry which is preliminary data.</text>
</comment>
<dbReference type="AlphaFoldDB" id="A0A3P1BFK8"/>
<accession>A0A3P1BFK8</accession>
<keyword evidence="3" id="KW-1185">Reference proteome</keyword>
<name>A0A3P1BFK8_9BACT</name>
<organism evidence="2 3">
    <name type="scientific">Larkinella rosea</name>
    <dbReference type="NCBI Taxonomy" id="2025312"/>
    <lineage>
        <taxon>Bacteria</taxon>
        <taxon>Pseudomonadati</taxon>
        <taxon>Bacteroidota</taxon>
        <taxon>Cytophagia</taxon>
        <taxon>Cytophagales</taxon>
        <taxon>Spirosomataceae</taxon>
        <taxon>Larkinella</taxon>
    </lineage>
</organism>
<protein>
    <recommendedName>
        <fullName evidence="4">Outer membrane protein beta-barrel domain-containing protein</fullName>
    </recommendedName>
</protein>
<feature type="signal peptide" evidence="1">
    <location>
        <begin position="1"/>
        <end position="25"/>
    </location>
</feature>
<sequence length="211" mass="23511">MIRRNWCAVLVCIGVFIACSPVALAQTDSSNSRKNHDRYWVSFGLGRVISQYHPGGLPAIMPVNYVPETGKTAQFFGLVGTAHFQPRNTKSVVSLRYVLNGEWMYHNFPGIRYEELGALYGIRLNNFLISAGVSKNHGVDRGQFVRSSDPGSLLNGDYYEKVTYKGFGLPLEAQFIFPFQGFSFRLAAFGNINNGHSYGGFNFSICLGRMN</sequence>
<feature type="chain" id="PRO_5018014436" description="Outer membrane protein beta-barrel domain-containing protein" evidence="1">
    <location>
        <begin position="26"/>
        <end position="211"/>
    </location>
</feature>